<evidence type="ECO:0000313" key="3">
    <source>
        <dbReference type="Proteomes" id="UP000027616"/>
    </source>
</evidence>
<evidence type="ECO:0000313" key="2">
    <source>
        <dbReference type="EMBL" id="CDN32081.1"/>
    </source>
</evidence>
<dbReference type="HOGENOM" id="CLU_2220185_0_0_10"/>
<dbReference type="AlphaFoldDB" id="A0A060R923"/>
<reference evidence="2 3" key="1">
    <citation type="journal article" date="2015" name="Genome Announc.">
        <title>Complete Genome Sequence of the Novel Leech Symbiont Mucinivorans hirudinis M3T.</title>
        <authorList>
            <person name="Nelson M.C."/>
            <person name="Bomar L."/>
            <person name="Graf J."/>
        </authorList>
    </citation>
    <scope>NUCLEOTIDE SEQUENCE [LARGE SCALE GENOMIC DNA]</scope>
    <source>
        <strain evidence="3">M3</strain>
    </source>
</reference>
<keyword evidence="1" id="KW-0472">Membrane</keyword>
<dbReference type="EMBL" id="HG934468">
    <property type="protein sequence ID" value="CDN32081.1"/>
    <property type="molecule type" value="Genomic_DNA"/>
</dbReference>
<organism evidence="2 3">
    <name type="scientific">Mucinivorans hirudinis</name>
    <dbReference type="NCBI Taxonomy" id="1433126"/>
    <lineage>
        <taxon>Bacteria</taxon>
        <taxon>Pseudomonadati</taxon>
        <taxon>Bacteroidota</taxon>
        <taxon>Bacteroidia</taxon>
        <taxon>Bacteroidales</taxon>
        <taxon>Rikenellaceae</taxon>
        <taxon>Mucinivorans</taxon>
    </lineage>
</organism>
<dbReference type="KEGG" id="rbc:BN938_2008"/>
<keyword evidence="1" id="KW-0812">Transmembrane</keyword>
<feature type="transmembrane region" description="Helical" evidence="1">
    <location>
        <begin position="78"/>
        <end position="100"/>
    </location>
</feature>
<evidence type="ECO:0000256" key="1">
    <source>
        <dbReference type="SAM" id="Phobius"/>
    </source>
</evidence>
<gene>
    <name evidence="2" type="ORF">BN938_2008</name>
</gene>
<name>A0A060R923_9BACT</name>
<dbReference type="OrthoDB" id="1003778at2"/>
<dbReference type="Proteomes" id="UP000027616">
    <property type="component" value="Chromosome I"/>
</dbReference>
<keyword evidence="3" id="KW-1185">Reference proteome</keyword>
<keyword evidence="1" id="KW-1133">Transmembrane helix</keyword>
<dbReference type="STRING" id="1433126.BN938_2008"/>
<sequence>MLGLNGFGHRKKPRSFEYKPRYFDSELQERENRRRAILGENYDVEDDSYRPGLLIREHRMRRMQGQARRAQKQGKVTLIRTVIFVLLVFTILWLATTYFGQSLEKR</sequence>
<protein>
    <submittedName>
        <fullName evidence="2">Uncharacterized protein</fullName>
    </submittedName>
</protein>
<accession>A0A060R923</accession>
<proteinExistence type="predicted"/>